<feature type="non-terminal residue" evidence="1">
    <location>
        <position position="1"/>
    </location>
</feature>
<reference evidence="1 2" key="1">
    <citation type="journal article" date="2019" name="Genome Biol. Evol.">
        <title>Insights into the evolution of the New World diploid cottons (Gossypium, subgenus Houzingenia) based on genome sequencing.</title>
        <authorList>
            <person name="Grover C.E."/>
            <person name="Arick M.A. 2nd"/>
            <person name="Thrash A."/>
            <person name="Conover J.L."/>
            <person name="Sanders W.S."/>
            <person name="Peterson D.G."/>
            <person name="Frelichowski J.E."/>
            <person name="Scheffler J.A."/>
            <person name="Scheffler B.E."/>
            <person name="Wendel J.F."/>
        </authorList>
    </citation>
    <scope>NUCLEOTIDE SEQUENCE [LARGE SCALE GENOMIC DNA]</scope>
    <source>
        <strain evidence="1">8</strain>
        <tissue evidence="1">Leaf</tissue>
    </source>
</reference>
<proteinExistence type="predicted"/>
<evidence type="ECO:0000313" key="1">
    <source>
        <dbReference type="EMBL" id="MBA0583553.1"/>
    </source>
</evidence>
<evidence type="ECO:0000313" key="2">
    <source>
        <dbReference type="Proteomes" id="UP000593578"/>
    </source>
</evidence>
<protein>
    <submittedName>
        <fullName evidence="1">Uncharacterized protein</fullName>
    </submittedName>
</protein>
<name>A0A7J8P2X5_GOSRA</name>
<dbReference type="EMBL" id="JABEZZ010000004">
    <property type="protein sequence ID" value="MBA0583553.1"/>
    <property type="molecule type" value="Genomic_DNA"/>
</dbReference>
<accession>A0A7J8P2X5</accession>
<organism evidence="1 2">
    <name type="scientific">Gossypium raimondii</name>
    <name type="common">Peruvian cotton</name>
    <name type="synonym">Gossypium klotzschianum subsp. raimondii</name>
    <dbReference type="NCBI Taxonomy" id="29730"/>
    <lineage>
        <taxon>Eukaryota</taxon>
        <taxon>Viridiplantae</taxon>
        <taxon>Streptophyta</taxon>
        <taxon>Embryophyta</taxon>
        <taxon>Tracheophyta</taxon>
        <taxon>Spermatophyta</taxon>
        <taxon>Magnoliopsida</taxon>
        <taxon>eudicotyledons</taxon>
        <taxon>Gunneridae</taxon>
        <taxon>Pentapetalae</taxon>
        <taxon>rosids</taxon>
        <taxon>malvids</taxon>
        <taxon>Malvales</taxon>
        <taxon>Malvaceae</taxon>
        <taxon>Malvoideae</taxon>
        <taxon>Gossypium</taxon>
    </lineage>
</organism>
<comment type="caution">
    <text evidence="1">The sequence shown here is derived from an EMBL/GenBank/DDBJ whole genome shotgun (WGS) entry which is preliminary data.</text>
</comment>
<gene>
    <name evidence="1" type="ORF">Gorai_014405</name>
</gene>
<dbReference type="Proteomes" id="UP000593578">
    <property type="component" value="Unassembled WGS sequence"/>
</dbReference>
<dbReference type="AlphaFoldDB" id="A0A7J8P2X5"/>
<sequence length="36" mass="3990">ARIENSPVFIFLFNTTTSIPTQLLLAGDSLQQILLN</sequence>